<dbReference type="InterPro" id="IPR002701">
    <property type="entry name" value="CM_II_prokaryot"/>
</dbReference>
<feature type="coiled-coil region" evidence="2">
    <location>
        <begin position="3"/>
        <end position="48"/>
    </location>
</feature>
<organism evidence="4">
    <name type="scientific">marine sediment metagenome</name>
    <dbReference type="NCBI Taxonomy" id="412755"/>
    <lineage>
        <taxon>unclassified sequences</taxon>
        <taxon>metagenomes</taxon>
        <taxon>ecological metagenomes</taxon>
    </lineage>
</organism>
<dbReference type="PANTHER" id="PTHR38041">
    <property type="entry name" value="CHORISMATE MUTASE"/>
    <property type="match status" value="1"/>
</dbReference>
<dbReference type="AlphaFoldDB" id="X0WEA9"/>
<dbReference type="SUPFAM" id="SSF48600">
    <property type="entry name" value="Chorismate mutase II"/>
    <property type="match status" value="1"/>
</dbReference>
<protein>
    <recommendedName>
        <fullName evidence="3">Chorismate mutase domain-containing protein</fullName>
    </recommendedName>
</protein>
<dbReference type="PROSITE" id="PS51168">
    <property type="entry name" value="CHORISMATE_MUT_2"/>
    <property type="match status" value="1"/>
</dbReference>
<accession>X0WEA9</accession>
<name>X0WEA9_9ZZZZ</name>
<reference evidence="4" key="1">
    <citation type="journal article" date="2014" name="Front. Microbiol.">
        <title>High frequency of phylogenetically diverse reductive dehalogenase-homologous genes in deep subseafloor sedimentary metagenomes.</title>
        <authorList>
            <person name="Kawai M."/>
            <person name="Futagami T."/>
            <person name="Toyoda A."/>
            <person name="Takaki Y."/>
            <person name="Nishi S."/>
            <person name="Hori S."/>
            <person name="Arai W."/>
            <person name="Tsubouchi T."/>
            <person name="Morono Y."/>
            <person name="Uchiyama I."/>
            <person name="Ito T."/>
            <person name="Fujiyama A."/>
            <person name="Inagaki F."/>
            <person name="Takami H."/>
        </authorList>
    </citation>
    <scope>NUCLEOTIDE SEQUENCE</scope>
    <source>
        <strain evidence="4">Expedition CK06-06</strain>
    </source>
</reference>
<evidence type="ECO:0000256" key="2">
    <source>
        <dbReference type="SAM" id="Coils"/>
    </source>
</evidence>
<keyword evidence="1" id="KW-0413">Isomerase</keyword>
<dbReference type="GO" id="GO:0046417">
    <property type="term" value="P:chorismate metabolic process"/>
    <property type="evidence" value="ECO:0007669"/>
    <property type="project" value="InterPro"/>
</dbReference>
<gene>
    <name evidence="4" type="ORF">S01H1_58853</name>
</gene>
<proteinExistence type="predicted"/>
<evidence type="ECO:0000256" key="1">
    <source>
        <dbReference type="ARBA" id="ARBA00023235"/>
    </source>
</evidence>
<feature type="domain" description="Chorismate mutase" evidence="3">
    <location>
        <begin position="1"/>
        <end position="74"/>
    </location>
</feature>
<dbReference type="InterPro" id="IPR051331">
    <property type="entry name" value="Chorismate_mutase-related"/>
</dbReference>
<dbReference type="SMART" id="SM00830">
    <property type="entry name" value="CM_2"/>
    <property type="match status" value="1"/>
</dbReference>
<dbReference type="EMBL" id="BARS01038462">
    <property type="protein sequence ID" value="GAG22888.1"/>
    <property type="molecule type" value="Genomic_DNA"/>
</dbReference>
<dbReference type="Gene3D" id="1.20.59.10">
    <property type="entry name" value="Chorismate mutase"/>
    <property type="match status" value="1"/>
</dbReference>
<keyword evidence="2" id="KW-0175">Coiled coil</keyword>
<sequence>MSLEDLRKKIDEADARIVRLLAERIRIAEEIGKEKKEQRKQVEDKGREEIVLEKVKGIAQEENISPESIEGRIQ</sequence>
<feature type="non-terminal residue" evidence="4">
    <location>
        <position position="74"/>
    </location>
</feature>
<evidence type="ECO:0000313" key="4">
    <source>
        <dbReference type="EMBL" id="GAG22888.1"/>
    </source>
</evidence>
<dbReference type="InterPro" id="IPR036263">
    <property type="entry name" value="Chorismate_II_sf"/>
</dbReference>
<comment type="caution">
    <text evidence="4">The sequence shown here is derived from an EMBL/GenBank/DDBJ whole genome shotgun (WGS) entry which is preliminary data.</text>
</comment>
<dbReference type="GO" id="GO:0004106">
    <property type="term" value="F:chorismate mutase activity"/>
    <property type="evidence" value="ECO:0007669"/>
    <property type="project" value="InterPro"/>
</dbReference>
<dbReference type="GO" id="GO:0009697">
    <property type="term" value="P:salicylic acid biosynthetic process"/>
    <property type="evidence" value="ECO:0007669"/>
    <property type="project" value="TreeGrafter"/>
</dbReference>
<dbReference type="PANTHER" id="PTHR38041:SF1">
    <property type="entry name" value="CHORISMATE MUTASE"/>
    <property type="match status" value="1"/>
</dbReference>
<dbReference type="InterPro" id="IPR036979">
    <property type="entry name" value="CM_dom_sf"/>
</dbReference>
<dbReference type="Pfam" id="PF01817">
    <property type="entry name" value="CM_2"/>
    <property type="match status" value="1"/>
</dbReference>
<evidence type="ECO:0000259" key="3">
    <source>
        <dbReference type="PROSITE" id="PS51168"/>
    </source>
</evidence>